<dbReference type="Gene3D" id="1.10.287.10">
    <property type="entry name" value="S15/NS1, RNA-binding"/>
    <property type="match status" value="1"/>
</dbReference>
<protein>
    <recommendedName>
        <fullName evidence="9">Josephin-2</fullName>
        <ecNumber evidence="3">3.4.19.12</ecNumber>
    </recommendedName>
    <alternativeName>
        <fullName evidence="10">Josephin domain-containing protein 2</fullName>
    </alternativeName>
</protein>
<feature type="region of interest" description="Disordered" evidence="12">
    <location>
        <begin position="1"/>
        <end position="26"/>
    </location>
</feature>
<keyword evidence="6" id="KW-0833">Ubl conjugation pathway</keyword>
<dbReference type="PANTHER" id="PTHR13291">
    <property type="entry name" value="JOSEPHIN 1, 2"/>
    <property type="match status" value="1"/>
</dbReference>
<dbReference type="AlphaFoldDB" id="A0A6P5J2R4"/>
<dbReference type="CTD" id="126119"/>
<evidence type="ECO:0000256" key="12">
    <source>
        <dbReference type="SAM" id="MobiDB-lite"/>
    </source>
</evidence>
<evidence type="ECO:0000313" key="14">
    <source>
        <dbReference type="Proteomes" id="UP000515140"/>
    </source>
</evidence>
<keyword evidence="14" id="KW-1185">Reference proteome</keyword>
<gene>
    <name evidence="15" type="primary">JOSD2</name>
</gene>
<comment type="catalytic activity">
    <reaction evidence="1">
        <text>Thiol-dependent hydrolysis of ester, thioester, amide, peptide and isopeptide bonds formed by the C-terminal Gly of ubiquitin (a 76-residue protein attached to proteins as an intracellular targeting signal).</text>
        <dbReference type="EC" id="3.4.19.12"/>
    </reaction>
</comment>
<dbReference type="Proteomes" id="UP000515140">
    <property type="component" value="Unplaced"/>
</dbReference>
<evidence type="ECO:0000256" key="5">
    <source>
        <dbReference type="ARBA" id="ARBA00022670"/>
    </source>
</evidence>
<dbReference type="Pfam" id="PF02099">
    <property type="entry name" value="Josephin"/>
    <property type="match status" value="1"/>
</dbReference>
<evidence type="ECO:0000256" key="11">
    <source>
        <dbReference type="PROSITE-ProRule" id="PRU00331"/>
    </source>
</evidence>
<comment type="subcellular location">
    <subcellularLocation>
        <location evidence="2">Cytoplasm</location>
        <location evidence="2">Cytosol</location>
    </subcellularLocation>
</comment>
<organism evidence="14 15">
    <name type="scientific">Phascolarctos cinereus</name>
    <name type="common">Koala</name>
    <dbReference type="NCBI Taxonomy" id="38626"/>
    <lineage>
        <taxon>Eukaryota</taxon>
        <taxon>Metazoa</taxon>
        <taxon>Chordata</taxon>
        <taxon>Craniata</taxon>
        <taxon>Vertebrata</taxon>
        <taxon>Euteleostomi</taxon>
        <taxon>Mammalia</taxon>
        <taxon>Metatheria</taxon>
        <taxon>Diprotodontia</taxon>
        <taxon>Phascolarctidae</taxon>
        <taxon>Phascolarctos</taxon>
    </lineage>
</organism>
<dbReference type="InterPro" id="IPR040053">
    <property type="entry name" value="JOSD1/2"/>
</dbReference>
<accession>A0A6P5J2R4</accession>
<proteinExistence type="predicted"/>
<feature type="active site" evidence="11">
    <location>
        <position position="153"/>
    </location>
</feature>
<dbReference type="PROSITE" id="PS50957">
    <property type="entry name" value="JOSEPHIN"/>
    <property type="match status" value="1"/>
</dbReference>
<dbReference type="FunFam" id="3.90.70.40:FF:000003">
    <property type="entry name" value="josephin-2 isoform X1"/>
    <property type="match status" value="1"/>
</dbReference>
<evidence type="ECO:0000256" key="10">
    <source>
        <dbReference type="ARBA" id="ARBA00077222"/>
    </source>
</evidence>
<evidence type="ECO:0000313" key="15">
    <source>
        <dbReference type="RefSeq" id="XP_020827628.1"/>
    </source>
</evidence>
<evidence type="ECO:0000256" key="4">
    <source>
        <dbReference type="ARBA" id="ARBA00022490"/>
    </source>
</evidence>
<dbReference type="GO" id="GO:0006508">
    <property type="term" value="P:proteolysis"/>
    <property type="evidence" value="ECO:0007669"/>
    <property type="project" value="UniProtKB-KW"/>
</dbReference>
<reference evidence="15" key="1">
    <citation type="submission" date="2025-08" db="UniProtKB">
        <authorList>
            <consortium name="RefSeq"/>
        </authorList>
    </citation>
    <scope>IDENTIFICATION</scope>
    <source>
        <tissue evidence="15">Spleen</tissue>
    </source>
</reference>
<dbReference type="RefSeq" id="XP_020827628.1">
    <property type="nucleotide sequence ID" value="XM_020971969.1"/>
</dbReference>
<comment type="function">
    <text evidence="8">Cleaves 'Lys-63'-linked poly-ubiquitin chains, and with lesser efficiency 'Lys-48'-linked poly-ubiquitin chains (in vitro). May act as a deubiquitinating enzyme.</text>
</comment>
<evidence type="ECO:0000256" key="7">
    <source>
        <dbReference type="ARBA" id="ARBA00022801"/>
    </source>
</evidence>
<dbReference type="GO" id="GO:0004843">
    <property type="term" value="F:cysteine-type deubiquitinase activity"/>
    <property type="evidence" value="ECO:0007669"/>
    <property type="project" value="UniProtKB-EC"/>
</dbReference>
<evidence type="ECO:0000256" key="8">
    <source>
        <dbReference type="ARBA" id="ARBA00058284"/>
    </source>
</evidence>
<dbReference type="GO" id="GO:0005829">
    <property type="term" value="C:cytosol"/>
    <property type="evidence" value="ECO:0007669"/>
    <property type="project" value="UniProtKB-SubCell"/>
</dbReference>
<evidence type="ECO:0000256" key="6">
    <source>
        <dbReference type="ARBA" id="ARBA00022786"/>
    </source>
</evidence>
<keyword evidence="4" id="KW-0963">Cytoplasm</keyword>
<dbReference type="GeneID" id="110197918"/>
<keyword evidence="5" id="KW-0645">Protease</keyword>
<evidence type="ECO:0000256" key="2">
    <source>
        <dbReference type="ARBA" id="ARBA00004514"/>
    </source>
</evidence>
<dbReference type="EC" id="3.4.19.12" evidence="3"/>
<name>A0A6P5J2R4_PHACI</name>
<dbReference type="SMART" id="SM01246">
    <property type="entry name" value="Josephin"/>
    <property type="match status" value="1"/>
</dbReference>
<dbReference type="GO" id="GO:0016579">
    <property type="term" value="P:protein deubiquitination"/>
    <property type="evidence" value="ECO:0007669"/>
    <property type="project" value="InterPro"/>
</dbReference>
<feature type="domain" description="Josephin" evidence="13">
    <location>
        <begin position="24"/>
        <end position="201"/>
    </location>
</feature>
<keyword evidence="7 11" id="KW-0378">Hydrolase</keyword>
<feature type="active site" evidence="11">
    <location>
        <position position="138"/>
    </location>
</feature>
<sequence length="201" mass="21723">MSGSPGPPGPPEEGGAPPPGAEPPVPVYHERQRLELCAVHALNNVLQQRLFSQEAADEICKRLAPGSRLNPHRSLLGTGNYDVNVIMAALQGLGLASVWWDRRRPLAQLALPQVLGFILNLPSPVSLGLLSLPLQRRHWVALRQVGNVYYNLDSKLREPMALGGEAELRDFLSAALAEGPCEVLLVVTKEVEAAGSWLQPA</sequence>
<evidence type="ECO:0000256" key="1">
    <source>
        <dbReference type="ARBA" id="ARBA00000707"/>
    </source>
</evidence>
<dbReference type="Gene3D" id="3.90.70.40">
    <property type="match status" value="2"/>
</dbReference>
<dbReference type="InterPro" id="IPR006155">
    <property type="entry name" value="Josephin"/>
</dbReference>
<feature type="active site" evidence="11">
    <location>
        <position position="37"/>
    </location>
</feature>
<evidence type="ECO:0000259" key="13">
    <source>
        <dbReference type="PROSITE" id="PS50957"/>
    </source>
</evidence>
<evidence type="ECO:0000256" key="3">
    <source>
        <dbReference type="ARBA" id="ARBA00012759"/>
    </source>
</evidence>
<dbReference type="PANTHER" id="PTHR13291:SF2">
    <property type="entry name" value="JOSEPHIN-2"/>
    <property type="match status" value="1"/>
</dbReference>
<evidence type="ECO:0000256" key="9">
    <source>
        <dbReference type="ARBA" id="ARBA00069892"/>
    </source>
</evidence>